<reference evidence="3 4" key="1">
    <citation type="submission" date="2019-04" db="EMBL/GenBank/DDBJ databases">
        <title>Chitiniphilus eburnea sp. nov., a novel chitinolytic bacterium isolated from aquaculture sludge.</title>
        <authorList>
            <person name="Sheng M."/>
        </authorList>
    </citation>
    <scope>NUCLEOTIDE SEQUENCE [LARGE SCALE GENOMIC DNA]</scope>
    <source>
        <strain evidence="3 4">HX-2-15</strain>
    </source>
</reference>
<feature type="chain" id="PRO_5020782597" evidence="1">
    <location>
        <begin position="29"/>
        <end position="383"/>
    </location>
</feature>
<dbReference type="SUPFAM" id="SSF56436">
    <property type="entry name" value="C-type lectin-like"/>
    <property type="match status" value="1"/>
</dbReference>
<dbReference type="Proteomes" id="UP000310016">
    <property type="component" value="Unassembled WGS sequence"/>
</dbReference>
<accession>A0A4U0Q8D8</accession>
<keyword evidence="1" id="KW-0732">Signal</keyword>
<evidence type="ECO:0000313" key="4">
    <source>
        <dbReference type="Proteomes" id="UP000310016"/>
    </source>
</evidence>
<dbReference type="PANTHER" id="PTHR23150:SF19">
    <property type="entry name" value="FORMYLGLYCINE-GENERATING ENZYME"/>
    <property type="match status" value="1"/>
</dbReference>
<dbReference type="GO" id="GO:0120147">
    <property type="term" value="F:formylglycine-generating oxidase activity"/>
    <property type="evidence" value="ECO:0007669"/>
    <property type="project" value="TreeGrafter"/>
</dbReference>
<gene>
    <name evidence="3" type="ORF">FAZ21_04220</name>
</gene>
<proteinExistence type="predicted"/>
<evidence type="ECO:0000256" key="1">
    <source>
        <dbReference type="SAM" id="SignalP"/>
    </source>
</evidence>
<feature type="domain" description="Sulfatase-modifying factor enzyme-like" evidence="2">
    <location>
        <begin position="121"/>
        <end position="316"/>
    </location>
</feature>
<dbReference type="InterPro" id="IPR042095">
    <property type="entry name" value="SUMF_sf"/>
</dbReference>
<dbReference type="InterPro" id="IPR016187">
    <property type="entry name" value="CTDL_fold"/>
</dbReference>
<name>A0A4U0Q8D8_9NEIS</name>
<evidence type="ECO:0000313" key="3">
    <source>
        <dbReference type="EMBL" id="TJZ77541.1"/>
    </source>
</evidence>
<dbReference type="Gene3D" id="3.90.1580.10">
    <property type="entry name" value="paralog of FGE (formylglycine-generating enzyme)"/>
    <property type="match status" value="1"/>
</dbReference>
<protein>
    <submittedName>
        <fullName evidence="3">Formylglycine-generating enzyme family protein</fullName>
    </submittedName>
</protein>
<feature type="signal peptide" evidence="1">
    <location>
        <begin position="1"/>
        <end position="28"/>
    </location>
</feature>
<organism evidence="3 4">
    <name type="scientific">Chitiniphilus eburneus</name>
    <dbReference type="NCBI Taxonomy" id="2571148"/>
    <lineage>
        <taxon>Bacteria</taxon>
        <taxon>Pseudomonadati</taxon>
        <taxon>Pseudomonadota</taxon>
        <taxon>Betaproteobacteria</taxon>
        <taxon>Neisseriales</taxon>
        <taxon>Chitinibacteraceae</taxon>
        <taxon>Chitiniphilus</taxon>
    </lineage>
</organism>
<dbReference type="AlphaFoldDB" id="A0A4U0Q8D8"/>
<evidence type="ECO:0000259" key="2">
    <source>
        <dbReference type="Pfam" id="PF03781"/>
    </source>
</evidence>
<dbReference type="InterPro" id="IPR051043">
    <property type="entry name" value="Sulfatase_Mod_Factor_Kinase"/>
</dbReference>
<sequence length="383" mass="42896">MLRRPIAAMRHHLPLLLCLSVTTLSVHAVEEISEADRAMLEGIIKMGEAGTPIPKHPIPKDLLIKALQTPSPKPEFWEQAMPNDFTVDAEQALQDARDYLNNLPPPSKAELAALKQRTQRNLVHFSGGTFTMGDFGWWETPPWPITTEEEDDPPHSVTLSGFSIQTYRVTFADYDLFTRAKRLPAINTGDYFGGLRFRYPDYPAGSVAWPQARDYCLWLGDITGQPFDLPTEAQWEYAARSGGREVFFAAPPEAEKDVGKLNEILNKAAEGRSPDHFNSRPVGTYPPNRAGVYDMAGYGLEWVFDWYAPYGKASQIDPKGPDSGTLKVLRYVSSDPSKGVTSRRGEAATLKIHRKSLDLEYELIASTVNLNFRCALNKPKPWK</sequence>
<dbReference type="Pfam" id="PF03781">
    <property type="entry name" value="FGE-sulfatase"/>
    <property type="match status" value="1"/>
</dbReference>
<dbReference type="PANTHER" id="PTHR23150">
    <property type="entry name" value="SULFATASE MODIFYING FACTOR 1, 2"/>
    <property type="match status" value="1"/>
</dbReference>
<comment type="caution">
    <text evidence="3">The sequence shown here is derived from an EMBL/GenBank/DDBJ whole genome shotgun (WGS) entry which is preliminary data.</text>
</comment>
<dbReference type="EMBL" id="SUMF01000002">
    <property type="protein sequence ID" value="TJZ77541.1"/>
    <property type="molecule type" value="Genomic_DNA"/>
</dbReference>
<dbReference type="OrthoDB" id="9768004at2"/>
<keyword evidence="4" id="KW-1185">Reference proteome</keyword>
<dbReference type="InterPro" id="IPR005532">
    <property type="entry name" value="SUMF_dom"/>
</dbReference>